<protein>
    <submittedName>
        <fullName evidence="8">MFS transporter</fullName>
    </submittedName>
</protein>
<dbReference type="PROSITE" id="PS50850">
    <property type="entry name" value="MFS"/>
    <property type="match status" value="1"/>
</dbReference>
<keyword evidence="9" id="KW-1185">Reference proteome</keyword>
<comment type="subcellular location">
    <subcellularLocation>
        <location evidence="1">Cell membrane</location>
        <topology evidence="1">Multi-pass membrane protein</topology>
    </subcellularLocation>
</comment>
<feature type="transmembrane region" description="Helical" evidence="6">
    <location>
        <begin position="355"/>
        <end position="376"/>
    </location>
</feature>
<feature type="transmembrane region" description="Helical" evidence="6">
    <location>
        <begin position="201"/>
        <end position="224"/>
    </location>
</feature>
<evidence type="ECO:0000259" key="7">
    <source>
        <dbReference type="PROSITE" id="PS50850"/>
    </source>
</evidence>
<dbReference type="RefSeq" id="WP_282585555.1">
    <property type="nucleotide sequence ID" value="NZ_JAMOIM010000008.1"/>
</dbReference>
<evidence type="ECO:0000256" key="4">
    <source>
        <dbReference type="ARBA" id="ARBA00022989"/>
    </source>
</evidence>
<evidence type="ECO:0000313" key="9">
    <source>
        <dbReference type="Proteomes" id="UP001165667"/>
    </source>
</evidence>
<dbReference type="InterPro" id="IPR011701">
    <property type="entry name" value="MFS"/>
</dbReference>
<dbReference type="PANTHER" id="PTHR43124:SF8">
    <property type="entry name" value="INNER MEMBRANE TRANSPORT PROTEIN YDHP"/>
    <property type="match status" value="1"/>
</dbReference>
<keyword evidence="2" id="KW-1003">Cell membrane</keyword>
<comment type="caution">
    <text evidence="8">The sequence shown here is derived from an EMBL/GenBank/DDBJ whole genome shotgun (WGS) entry which is preliminary data.</text>
</comment>
<accession>A0AA42CKF4</accession>
<feature type="transmembrane region" description="Helical" evidence="6">
    <location>
        <begin position="293"/>
        <end position="313"/>
    </location>
</feature>
<evidence type="ECO:0000256" key="2">
    <source>
        <dbReference type="ARBA" id="ARBA00022475"/>
    </source>
</evidence>
<gene>
    <name evidence="8" type="ORF">M8523_14305</name>
</gene>
<dbReference type="AlphaFoldDB" id="A0AA42CKF4"/>
<evidence type="ECO:0000256" key="5">
    <source>
        <dbReference type="ARBA" id="ARBA00023136"/>
    </source>
</evidence>
<feature type="transmembrane region" description="Helical" evidence="6">
    <location>
        <begin position="72"/>
        <end position="93"/>
    </location>
</feature>
<keyword evidence="3 6" id="KW-0812">Transmembrane</keyword>
<dbReference type="InterPro" id="IPR036259">
    <property type="entry name" value="MFS_trans_sf"/>
</dbReference>
<dbReference type="Proteomes" id="UP001165667">
    <property type="component" value="Unassembled WGS sequence"/>
</dbReference>
<dbReference type="EMBL" id="JAMOIM010000008">
    <property type="protein sequence ID" value="MCW6509196.1"/>
    <property type="molecule type" value="Genomic_DNA"/>
</dbReference>
<feature type="transmembrane region" description="Helical" evidence="6">
    <location>
        <begin position="105"/>
        <end position="123"/>
    </location>
</feature>
<dbReference type="InterPro" id="IPR020846">
    <property type="entry name" value="MFS_dom"/>
</dbReference>
<dbReference type="SUPFAM" id="SSF103473">
    <property type="entry name" value="MFS general substrate transporter"/>
    <property type="match status" value="1"/>
</dbReference>
<name>A0AA42CKF4_9HYPH</name>
<feature type="transmembrane region" description="Helical" evidence="6">
    <location>
        <begin position="158"/>
        <end position="180"/>
    </location>
</feature>
<keyword evidence="5 6" id="KW-0472">Membrane</keyword>
<proteinExistence type="predicted"/>
<keyword evidence="4 6" id="KW-1133">Transmembrane helix</keyword>
<dbReference type="Pfam" id="PF07690">
    <property type="entry name" value="MFS_1"/>
    <property type="match status" value="1"/>
</dbReference>
<reference evidence="8" key="1">
    <citation type="submission" date="2022-05" db="EMBL/GenBank/DDBJ databases">
        <authorList>
            <person name="Pankratov T."/>
        </authorList>
    </citation>
    <scope>NUCLEOTIDE SEQUENCE</scope>
    <source>
        <strain evidence="8">BP6-180914</strain>
    </source>
</reference>
<organism evidence="8 9">
    <name type="scientific">Lichenifustis flavocetrariae</name>
    <dbReference type="NCBI Taxonomy" id="2949735"/>
    <lineage>
        <taxon>Bacteria</taxon>
        <taxon>Pseudomonadati</taxon>
        <taxon>Pseudomonadota</taxon>
        <taxon>Alphaproteobacteria</taxon>
        <taxon>Hyphomicrobiales</taxon>
        <taxon>Lichenihabitantaceae</taxon>
        <taxon>Lichenifustis</taxon>
    </lineage>
</organism>
<dbReference type="InterPro" id="IPR050189">
    <property type="entry name" value="MFS_Efflux_Transporters"/>
</dbReference>
<feature type="transmembrane region" description="Helical" evidence="6">
    <location>
        <begin position="236"/>
        <end position="256"/>
    </location>
</feature>
<feature type="domain" description="Major facilitator superfamily (MFS) profile" evidence="7">
    <location>
        <begin position="6"/>
        <end position="381"/>
    </location>
</feature>
<evidence type="ECO:0000313" key="8">
    <source>
        <dbReference type="EMBL" id="MCW6509196.1"/>
    </source>
</evidence>
<feature type="transmembrane region" description="Helical" evidence="6">
    <location>
        <begin position="268"/>
        <end position="287"/>
    </location>
</feature>
<evidence type="ECO:0000256" key="6">
    <source>
        <dbReference type="SAM" id="Phobius"/>
    </source>
</evidence>
<feature type="transmembrane region" description="Helical" evidence="6">
    <location>
        <begin position="38"/>
        <end position="60"/>
    </location>
</feature>
<feature type="transmembrane region" description="Helical" evidence="6">
    <location>
        <begin position="325"/>
        <end position="349"/>
    </location>
</feature>
<evidence type="ECO:0000256" key="1">
    <source>
        <dbReference type="ARBA" id="ARBA00004651"/>
    </source>
</evidence>
<feature type="transmembrane region" description="Helical" evidence="6">
    <location>
        <begin position="130"/>
        <end position="152"/>
    </location>
</feature>
<dbReference type="Gene3D" id="1.20.1250.20">
    <property type="entry name" value="MFS general substrate transporter like domains"/>
    <property type="match status" value="1"/>
</dbReference>
<dbReference type="CDD" id="cd17324">
    <property type="entry name" value="MFS_NepI_like"/>
    <property type="match status" value="1"/>
</dbReference>
<dbReference type="GO" id="GO:0005886">
    <property type="term" value="C:plasma membrane"/>
    <property type="evidence" value="ECO:0007669"/>
    <property type="project" value="UniProtKB-SubCell"/>
</dbReference>
<dbReference type="PANTHER" id="PTHR43124">
    <property type="entry name" value="PURINE EFFLUX PUMP PBUE"/>
    <property type="match status" value="1"/>
</dbReference>
<dbReference type="GO" id="GO:0022857">
    <property type="term" value="F:transmembrane transporter activity"/>
    <property type="evidence" value="ECO:0007669"/>
    <property type="project" value="InterPro"/>
</dbReference>
<evidence type="ECO:0000256" key="3">
    <source>
        <dbReference type="ARBA" id="ARBA00022692"/>
    </source>
</evidence>
<sequence length="402" mass="40779">MIFNAPLLALAIGAFGIGVTEFAPMGFLPVIASDLGVSIPTAGLLISAYALGVMIGAPLMTLTTGRLRRRTLLIGLTAIFTLGNLLAAVSTSYTMLLVARVVTSLNHGAFFGVGAVVAATLVAPDRRAGAVAVMFTGLTVANVVGVPLAAWASDALGWRAAFWGIAGHGLVTMAALRFTLPDAPPPPKGNMMAELRVLGRGPVLAALSLTVIGSGAMFTVFTYVAPILRVETGASIGFVSAMLVTYGLGLTVGNWVGGRFADRSVDGTLAITLASLSAVLLGLAMLMPYAGPTAMLVFLWGVASFAIVPPLQLRVMTAAADAPNLASAVNIGAFNLGNAMGAALGGTVIARGYGYPAVAIAGAATAALGFVAVLAIRRLGQAPHRTRGPEAAAWVAPNAEMR</sequence>